<evidence type="ECO:0000256" key="1">
    <source>
        <dbReference type="SAM" id="Phobius"/>
    </source>
</evidence>
<keyword evidence="1" id="KW-0812">Transmembrane</keyword>
<dbReference type="PATRIC" id="fig|135826.4.peg.2155"/>
<dbReference type="Proteomes" id="UP000031950">
    <property type="component" value="Unassembled WGS sequence"/>
</dbReference>
<comment type="caution">
    <text evidence="2">The sequence shown here is derived from an EMBL/GenBank/DDBJ whole genome shotgun (WGS) entry which is preliminary data.</text>
</comment>
<sequence length="44" mass="5099">MGIISWNITISIPFSVRKHNLFYKLCYWLLLISAAGDRFLQGVL</sequence>
<accession>A0A0C2RFJ4</accession>
<organism evidence="2 3">
    <name type="scientific">Jeotgalibacillus alimentarius</name>
    <dbReference type="NCBI Taxonomy" id="135826"/>
    <lineage>
        <taxon>Bacteria</taxon>
        <taxon>Bacillati</taxon>
        <taxon>Bacillota</taxon>
        <taxon>Bacilli</taxon>
        <taxon>Bacillales</taxon>
        <taxon>Caryophanaceae</taxon>
        <taxon>Jeotgalibacillus</taxon>
    </lineage>
</organism>
<protein>
    <submittedName>
        <fullName evidence="2">Uncharacterized protein</fullName>
    </submittedName>
</protein>
<evidence type="ECO:0000313" key="2">
    <source>
        <dbReference type="EMBL" id="KIL48950.1"/>
    </source>
</evidence>
<keyword evidence="1" id="KW-0472">Membrane</keyword>
<keyword evidence="3" id="KW-1185">Reference proteome</keyword>
<name>A0A0C2RFJ4_9BACL</name>
<dbReference type="STRING" id="135826.KP77_21610"/>
<reference evidence="2 3" key="1">
    <citation type="submission" date="2015-01" db="EMBL/GenBank/DDBJ databases">
        <title>Genome sequence of Jeotgalibacillus alimentarius.</title>
        <authorList>
            <person name="Goh K.M."/>
            <person name="Chan K.-G."/>
            <person name="Yaakop A.S."/>
            <person name="Ee R."/>
            <person name="Gan H.M."/>
            <person name="Chan C.S."/>
        </authorList>
    </citation>
    <scope>NUCLEOTIDE SEQUENCE [LARGE SCALE GENOMIC DNA]</scope>
    <source>
        <strain evidence="2 3">YKJ-13</strain>
    </source>
</reference>
<gene>
    <name evidence="2" type="ORF">KP77_21610</name>
</gene>
<proteinExistence type="predicted"/>
<dbReference type="EMBL" id="JXRQ01000018">
    <property type="protein sequence ID" value="KIL48950.1"/>
    <property type="molecule type" value="Genomic_DNA"/>
</dbReference>
<keyword evidence="1" id="KW-1133">Transmembrane helix</keyword>
<evidence type="ECO:0000313" key="3">
    <source>
        <dbReference type="Proteomes" id="UP000031950"/>
    </source>
</evidence>
<dbReference type="AlphaFoldDB" id="A0A0C2RFJ4"/>
<feature type="transmembrane region" description="Helical" evidence="1">
    <location>
        <begin position="21"/>
        <end position="40"/>
    </location>
</feature>